<comment type="caution">
    <text evidence="1">The sequence shown here is derived from an EMBL/GenBank/DDBJ whole genome shotgun (WGS) entry which is preliminary data.</text>
</comment>
<dbReference type="RefSeq" id="WP_097554132.1">
    <property type="nucleotide sequence ID" value="NZ_PCMW01000043.1"/>
</dbReference>
<dbReference type="EMBL" id="PCMW01000043">
    <property type="protein sequence ID" value="PDS24392.1"/>
    <property type="molecule type" value="Genomic_DNA"/>
</dbReference>
<dbReference type="Proteomes" id="UP000220828">
    <property type="component" value="Unassembled WGS sequence"/>
</dbReference>
<proteinExistence type="predicted"/>
<evidence type="ECO:0000313" key="1">
    <source>
        <dbReference type="EMBL" id="PDS24392.1"/>
    </source>
</evidence>
<evidence type="ECO:0000313" key="2">
    <source>
        <dbReference type="Proteomes" id="UP000220828"/>
    </source>
</evidence>
<sequence length="159" mass="18885">MKKRFIIGLLIGLLPIVLWSQSIDKTIKLKVAVMQNFVKNGDQGETLFWQTKGKITFGIVHYTDEQNPIFRDLFINQYKELLAIYKKMIVSEDEKDTNLYIKTLIRQEEDYRKLLSTQQLQLYFDKFEDLEKNNPTAFDSFSSLFFSKKLLELYKTSFE</sequence>
<name>A0A2H3KD45_9FLAO</name>
<protein>
    <submittedName>
        <fullName evidence="1">Uncharacterized protein</fullName>
    </submittedName>
</protein>
<dbReference type="OrthoDB" id="1361857at2"/>
<gene>
    <name evidence="1" type="ORF">B0A77_08280</name>
</gene>
<organism evidence="1 2">
    <name type="scientific">Flavobacterium branchiophilum</name>
    <dbReference type="NCBI Taxonomy" id="55197"/>
    <lineage>
        <taxon>Bacteria</taxon>
        <taxon>Pseudomonadati</taxon>
        <taxon>Bacteroidota</taxon>
        <taxon>Flavobacteriia</taxon>
        <taxon>Flavobacteriales</taxon>
        <taxon>Flavobacteriaceae</taxon>
        <taxon>Flavobacterium</taxon>
    </lineage>
</organism>
<dbReference type="AlphaFoldDB" id="A0A2H3KD45"/>
<reference evidence="1 2" key="1">
    <citation type="submission" date="2017-09" db="EMBL/GenBank/DDBJ databases">
        <title>Whole genomes of Flavobacteriaceae.</title>
        <authorList>
            <person name="Stine C."/>
            <person name="Li C."/>
            <person name="Tadesse D."/>
        </authorList>
    </citation>
    <scope>NUCLEOTIDE SEQUENCE [LARGE SCALE GENOMIC DNA]</scope>
    <source>
        <strain evidence="1 2">ATCC 35036</strain>
    </source>
</reference>
<accession>A0A2H3KD45</accession>